<reference evidence="1" key="1">
    <citation type="submission" date="2022-05" db="EMBL/GenBank/DDBJ databases">
        <authorList>
            <person name="Oliphant S.A."/>
            <person name="Watson-Haigh N.S."/>
            <person name="Sumby K.M."/>
            <person name="Gardner J.M."/>
            <person name="Jiranek V."/>
        </authorList>
    </citation>
    <scope>NUCLEOTIDE SEQUENCE</scope>
    <source>
        <strain evidence="1">KI4_A6</strain>
    </source>
</reference>
<proteinExistence type="predicted"/>
<evidence type="ECO:0000313" key="1">
    <source>
        <dbReference type="EMBL" id="USS90935.1"/>
    </source>
</evidence>
<organism evidence="1 2">
    <name type="scientific">Fructilactobacillus carniphilus</name>
    <dbReference type="NCBI Taxonomy" id="2940297"/>
    <lineage>
        <taxon>Bacteria</taxon>
        <taxon>Bacillati</taxon>
        <taxon>Bacillota</taxon>
        <taxon>Bacilli</taxon>
        <taxon>Lactobacillales</taxon>
        <taxon>Lactobacillaceae</taxon>
        <taxon>Fructilactobacillus</taxon>
    </lineage>
</organism>
<gene>
    <name evidence="1" type="ORF">M3M37_01635</name>
</gene>
<name>A0ABY5BWR5_9LACO</name>
<protein>
    <submittedName>
        <fullName evidence="1">Uncharacterized protein</fullName>
    </submittedName>
</protein>
<dbReference type="EMBL" id="CP097121">
    <property type="protein sequence ID" value="USS90935.1"/>
    <property type="molecule type" value="Genomic_DNA"/>
</dbReference>
<evidence type="ECO:0000313" key="2">
    <source>
        <dbReference type="Proteomes" id="UP001056164"/>
    </source>
</evidence>
<sequence length="294" mass="33899">MNQQQQDRLKQAQSDLEADQIAQATTALLDLYDESDDEAILAPLAQGLMRQHQITAANRLVDEHFPYFVREKLPLLIEILLADHRFIEAHIILAQLPNAVSDPERDQLQRAEQANSSEEGLVRQFNHLGAFSVVEQQQISSQAERLPKDQYVAAARKNLMDADVHPVWRLQLLNNLMRLRVSDEVSFLWIDEQKYTVVPEQLVDSTESQSFQRLLALLEERYGHTDPIKQGQLQALIQVELQNLYPFADEIIDNPEQWLVQFERQAQGKKLEIDGTSAEKWLKTVERLMTNLID</sequence>
<dbReference type="RefSeq" id="WP_252795428.1">
    <property type="nucleotide sequence ID" value="NZ_CP097121.1"/>
</dbReference>
<accession>A0ABY5BWR5</accession>
<dbReference type="Proteomes" id="UP001056164">
    <property type="component" value="Chromosome"/>
</dbReference>
<keyword evidence="2" id="KW-1185">Reference proteome</keyword>